<protein>
    <submittedName>
        <fullName evidence="2">Uncharacterized protein</fullName>
    </submittedName>
</protein>
<accession>M3B218</accession>
<dbReference type="HOGENOM" id="CLU_1215233_0_0_1"/>
<evidence type="ECO:0000256" key="1">
    <source>
        <dbReference type="SAM" id="Phobius"/>
    </source>
</evidence>
<organism evidence="2 3">
    <name type="scientific">Pseudocercospora fijiensis (strain CIRAD86)</name>
    <name type="common">Black leaf streak disease fungus</name>
    <name type="synonym">Mycosphaerella fijiensis</name>
    <dbReference type="NCBI Taxonomy" id="383855"/>
    <lineage>
        <taxon>Eukaryota</taxon>
        <taxon>Fungi</taxon>
        <taxon>Dikarya</taxon>
        <taxon>Ascomycota</taxon>
        <taxon>Pezizomycotina</taxon>
        <taxon>Dothideomycetes</taxon>
        <taxon>Dothideomycetidae</taxon>
        <taxon>Mycosphaerellales</taxon>
        <taxon>Mycosphaerellaceae</taxon>
        <taxon>Pseudocercospora</taxon>
    </lineage>
</organism>
<dbReference type="VEuPathDB" id="FungiDB:MYCFIDRAFT_174889"/>
<dbReference type="KEGG" id="pfj:MYCFIDRAFT_174889"/>
<dbReference type="Proteomes" id="UP000016932">
    <property type="component" value="Unassembled WGS sequence"/>
</dbReference>
<keyword evidence="1" id="KW-0812">Transmembrane</keyword>
<dbReference type="OrthoDB" id="3648501at2759"/>
<name>M3B218_PSEFD</name>
<feature type="transmembrane region" description="Helical" evidence="1">
    <location>
        <begin position="187"/>
        <end position="209"/>
    </location>
</feature>
<sequence>MGRKKIDIWATPADPQITCRLLGLSPELRNITWEFTVSVEPDSDFTVSFTKPSYVPSGHSTWDSASEYLVDVQKVYASRQERRSSLMRKRLKVSNNLIFGIRNAGQQVTSNITLEKVAKIDCASVTQEMSSAVHGEMTRHAVSDRFEYSKHYKILVETLAVSDSDPLELRIGLHQEFSSASLAFTSVLSSIVVDLIVVMIPGKIIVIIITQSLPPTRIDNETTLLYPH</sequence>
<proteinExistence type="predicted"/>
<evidence type="ECO:0000313" key="3">
    <source>
        <dbReference type="Proteomes" id="UP000016932"/>
    </source>
</evidence>
<keyword evidence="1" id="KW-0472">Membrane</keyword>
<evidence type="ECO:0000313" key="2">
    <source>
        <dbReference type="EMBL" id="EME83457.1"/>
    </source>
</evidence>
<keyword evidence="3" id="KW-1185">Reference proteome</keyword>
<dbReference type="RefSeq" id="XP_007926670.1">
    <property type="nucleotide sequence ID" value="XM_007928479.1"/>
</dbReference>
<dbReference type="AlphaFoldDB" id="M3B218"/>
<keyword evidence="1" id="KW-1133">Transmembrane helix</keyword>
<reference evidence="2 3" key="1">
    <citation type="journal article" date="2012" name="PLoS Pathog.">
        <title>Diverse lifestyles and strategies of plant pathogenesis encoded in the genomes of eighteen Dothideomycetes fungi.</title>
        <authorList>
            <person name="Ohm R.A."/>
            <person name="Feau N."/>
            <person name="Henrissat B."/>
            <person name="Schoch C.L."/>
            <person name="Horwitz B.A."/>
            <person name="Barry K.W."/>
            <person name="Condon B.J."/>
            <person name="Copeland A.C."/>
            <person name="Dhillon B."/>
            <person name="Glaser F."/>
            <person name="Hesse C.N."/>
            <person name="Kosti I."/>
            <person name="LaButti K."/>
            <person name="Lindquist E.A."/>
            <person name="Lucas S."/>
            <person name="Salamov A.A."/>
            <person name="Bradshaw R.E."/>
            <person name="Ciuffetti L."/>
            <person name="Hamelin R.C."/>
            <person name="Kema G.H.J."/>
            <person name="Lawrence C."/>
            <person name="Scott J.A."/>
            <person name="Spatafora J.W."/>
            <person name="Turgeon B.G."/>
            <person name="de Wit P.J.G.M."/>
            <person name="Zhong S."/>
            <person name="Goodwin S.B."/>
            <person name="Grigoriev I.V."/>
        </authorList>
    </citation>
    <scope>NUCLEOTIDE SEQUENCE [LARGE SCALE GENOMIC DNA]</scope>
    <source>
        <strain evidence="2 3">CIRAD86</strain>
    </source>
</reference>
<dbReference type="EMBL" id="KB446558">
    <property type="protein sequence ID" value="EME83457.1"/>
    <property type="molecule type" value="Genomic_DNA"/>
</dbReference>
<gene>
    <name evidence="2" type="ORF">MYCFIDRAFT_174889</name>
</gene>
<dbReference type="GeneID" id="19333268"/>